<gene>
    <name evidence="1" type="ORF">JCM16774_0002</name>
</gene>
<dbReference type="InterPro" id="IPR036986">
    <property type="entry name" value="S4_RNA-bd_sf"/>
</dbReference>
<dbReference type="NCBIfam" id="TIGR02988">
    <property type="entry name" value="YaaA_near_RecF"/>
    <property type="match status" value="1"/>
</dbReference>
<dbReference type="STRING" id="714315.GCA_000516535_00002"/>
<proteinExistence type="predicted"/>
<dbReference type="Gene3D" id="3.10.290.10">
    <property type="entry name" value="RNA-binding S4 domain"/>
    <property type="match status" value="1"/>
</dbReference>
<name>A0A510J7E8_9FUSO</name>
<protein>
    <submittedName>
        <fullName evidence="1">S4 domain-containing protein YaaA</fullName>
    </submittedName>
</protein>
<dbReference type="InterPro" id="IPR014330">
    <property type="entry name" value="RNA-bd_S4-rel_YaaA"/>
</dbReference>
<sequence>MKKEEIEEIEINTEFIKLDQFLKWTNFVISGAEAKLFIQEGQVKVNGDTETRRGKKLYSGDIVEFKGEKVKIK</sequence>
<dbReference type="SUPFAM" id="SSF55174">
    <property type="entry name" value="Alpha-L RNA-binding motif"/>
    <property type="match status" value="1"/>
</dbReference>
<dbReference type="AlphaFoldDB" id="A0A510J7E8"/>
<evidence type="ECO:0000313" key="1">
    <source>
        <dbReference type="EMBL" id="BBM35097.1"/>
    </source>
</evidence>
<reference evidence="1 2" key="1">
    <citation type="submission" date="2019-07" db="EMBL/GenBank/DDBJ databases">
        <title>Complete Genome Sequence of Leptotrichia goodfellowii Strain JCM 16774.</title>
        <authorList>
            <person name="Watanabe S."/>
            <person name="Cui L."/>
        </authorList>
    </citation>
    <scope>NUCLEOTIDE SEQUENCE [LARGE SCALE GENOMIC DNA]</scope>
    <source>
        <strain evidence="1 2">JCM16774</strain>
    </source>
</reference>
<evidence type="ECO:0000313" key="2">
    <source>
        <dbReference type="Proteomes" id="UP000321606"/>
    </source>
</evidence>
<dbReference type="CDD" id="cd00165">
    <property type="entry name" value="S4"/>
    <property type="match status" value="1"/>
</dbReference>
<dbReference type="GO" id="GO:0003723">
    <property type="term" value="F:RNA binding"/>
    <property type="evidence" value="ECO:0007669"/>
    <property type="project" value="InterPro"/>
</dbReference>
<accession>A0A510J7E8</accession>
<dbReference type="EMBL" id="AP019822">
    <property type="protein sequence ID" value="BBM35097.1"/>
    <property type="molecule type" value="Genomic_DNA"/>
</dbReference>
<dbReference type="RefSeq" id="WP_006808385.1">
    <property type="nucleotide sequence ID" value="NZ_AP019822.1"/>
</dbReference>
<organism evidence="1 2">
    <name type="scientific">Pseudoleptotrichia goodfellowii</name>
    <dbReference type="NCBI Taxonomy" id="157692"/>
    <lineage>
        <taxon>Bacteria</taxon>
        <taxon>Fusobacteriati</taxon>
        <taxon>Fusobacteriota</taxon>
        <taxon>Fusobacteriia</taxon>
        <taxon>Fusobacteriales</taxon>
        <taxon>Leptotrichiaceae</taxon>
        <taxon>Pseudoleptotrichia</taxon>
    </lineage>
</organism>
<dbReference type="Proteomes" id="UP000321606">
    <property type="component" value="Chromosome"/>
</dbReference>
<dbReference type="SMART" id="SM00363">
    <property type="entry name" value="S4"/>
    <property type="match status" value="1"/>
</dbReference>
<dbReference type="InterPro" id="IPR002942">
    <property type="entry name" value="S4_RNA-bd"/>
</dbReference>
<dbReference type="Pfam" id="PF13275">
    <property type="entry name" value="S4_2"/>
    <property type="match status" value="1"/>
</dbReference>
<dbReference type="KEGG" id="lgo:JCM16774_0002"/>
<dbReference type="PROSITE" id="PS50889">
    <property type="entry name" value="S4"/>
    <property type="match status" value="1"/>
</dbReference>